<comment type="similarity">
    <text evidence="1">Belongs to the LysR transcriptional regulatory family.</text>
</comment>
<dbReference type="GO" id="GO:0005829">
    <property type="term" value="C:cytosol"/>
    <property type="evidence" value="ECO:0007669"/>
    <property type="project" value="TreeGrafter"/>
</dbReference>
<dbReference type="InterPro" id="IPR005119">
    <property type="entry name" value="LysR_subst-bd"/>
</dbReference>
<dbReference type="GO" id="GO:0003677">
    <property type="term" value="F:DNA binding"/>
    <property type="evidence" value="ECO:0007669"/>
    <property type="project" value="UniProtKB-KW"/>
</dbReference>
<dbReference type="SUPFAM" id="SSF53850">
    <property type="entry name" value="Periplasmic binding protein-like II"/>
    <property type="match status" value="1"/>
</dbReference>
<evidence type="ECO:0000259" key="5">
    <source>
        <dbReference type="PROSITE" id="PS50931"/>
    </source>
</evidence>
<name>A0A7X0PLD4_9BURK</name>
<dbReference type="SUPFAM" id="SSF46785">
    <property type="entry name" value="Winged helix' DNA-binding domain"/>
    <property type="match status" value="1"/>
</dbReference>
<keyword evidence="7" id="KW-1185">Reference proteome</keyword>
<evidence type="ECO:0000256" key="1">
    <source>
        <dbReference type="ARBA" id="ARBA00009437"/>
    </source>
</evidence>
<keyword evidence="2" id="KW-0805">Transcription regulation</keyword>
<dbReference type="Gene3D" id="1.10.10.10">
    <property type="entry name" value="Winged helix-like DNA-binding domain superfamily/Winged helix DNA-binding domain"/>
    <property type="match status" value="1"/>
</dbReference>
<accession>A0A7X0PLD4</accession>
<dbReference type="AlphaFoldDB" id="A0A7X0PLD4"/>
<gene>
    <name evidence="6" type="ORF">HNP48_006630</name>
</gene>
<protein>
    <submittedName>
        <fullName evidence="6">DNA-binding transcriptional LysR family regulator</fullName>
    </submittedName>
</protein>
<evidence type="ECO:0000256" key="3">
    <source>
        <dbReference type="ARBA" id="ARBA00023125"/>
    </source>
</evidence>
<dbReference type="GO" id="GO:0003700">
    <property type="term" value="F:DNA-binding transcription factor activity"/>
    <property type="evidence" value="ECO:0007669"/>
    <property type="project" value="InterPro"/>
</dbReference>
<dbReference type="EMBL" id="JACHLK010000025">
    <property type="protein sequence ID" value="MBB6563904.1"/>
    <property type="molecule type" value="Genomic_DNA"/>
</dbReference>
<dbReference type="InterPro" id="IPR036390">
    <property type="entry name" value="WH_DNA-bd_sf"/>
</dbReference>
<dbReference type="InterPro" id="IPR050950">
    <property type="entry name" value="HTH-type_LysR_regulators"/>
</dbReference>
<comment type="caution">
    <text evidence="6">The sequence shown here is derived from an EMBL/GenBank/DDBJ whole genome shotgun (WGS) entry which is preliminary data.</text>
</comment>
<sequence length="318" mass="34706">MTRIDRVLRSNLKLRHLQMLVALDQFRHLGRAAEFLAVTQPAVSKTLAEIERMFGLPLFERSTRGTEPTAAGASVVRFARSVLAGYDRTRAEIAAEASGASGRTSVGAMVVATPVLLAQAVERLKARSTHTSVLVEEGDLTRLLPKLRLGELDLFVGRLEPGYASPDLETEALYAEPMAVVVQPGHVLARKRKPQWADLAALPCVMPPPWASLRVKLDQMFFAHDLHPPADIVESASFLTQLSFIHQRGAVAFMARSVAQHFAAQGQVAVLPLAVPIDLPPVGLITLRGQRPTPSTEQLIDCLREVAAGMRRKPRTKS</sequence>
<dbReference type="Pfam" id="PF03466">
    <property type="entry name" value="LysR_substrate"/>
    <property type="match status" value="1"/>
</dbReference>
<evidence type="ECO:0000313" key="7">
    <source>
        <dbReference type="Proteomes" id="UP000575083"/>
    </source>
</evidence>
<evidence type="ECO:0000256" key="4">
    <source>
        <dbReference type="ARBA" id="ARBA00023163"/>
    </source>
</evidence>
<dbReference type="InterPro" id="IPR036388">
    <property type="entry name" value="WH-like_DNA-bd_sf"/>
</dbReference>
<feature type="domain" description="HTH lysR-type" evidence="5">
    <location>
        <begin position="12"/>
        <end position="69"/>
    </location>
</feature>
<dbReference type="PANTHER" id="PTHR30419">
    <property type="entry name" value="HTH-TYPE TRANSCRIPTIONAL REGULATOR YBHD"/>
    <property type="match status" value="1"/>
</dbReference>
<dbReference type="InterPro" id="IPR000847">
    <property type="entry name" value="LysR_HTH_N"/>
</dbReference>
<dbReference type="Gene3D" id="3.40.190.290">
    <property type="match status" value="1"/>
</dbReference>
<dbReference type="PROSITE" id="PS50931">
    <property type="entry name" value="HTH_LYSR"/>
    <property type="match status" value="1"/>
</dbReference>
<dbReference type="Pfam" id="PF00126">
    <property type="entry name" value="HTH_1"/>
    <property type="match status" value="1"/>
</dbReference>
<evidence type="ECO:0000313" key="6">
    <source>
        <dbReference type="EMBL" id="MBB6563904.1"/>
    </source>
</evidence>
<proteinExistence type="inferred from homology"/>
<organism evidence="6 7">
    <name type="scientific">Acidovorax soli</name>
    <dbReference type="NCBI Taxonomy" id="592050"/>
    <lineage>
        <taxon>Bacteria</taxon>
        <taxon>Pseudomonadati</taxon>
        <taxon>Pseudomonadota</taxon>
        <taxon>Betaproteobacteria</taxon>
        <taxon>Burkholderiales</taxon>
        <taxon>Comamonadaceae</taxon>
        <taxon>Acidovorax</taxon>
    </lineage>
</organism>
<evidence type="ECO:0000256" key="2">
    <source>
        <dbReference type="ARBA" id="ARBA00023015"/>
    </source>
</evidence>
<keyword evidence="4" id="KW-0804">Transcription</keyword>
<reference evidence="6 7" key="1">
    <citation type="submission" date="2020-08" db="EMBL/GenBank/DDBJ databases">
        <title>Functional genomics of gut bacteria from endangered species of beetles.</title>
        <authorList>
            <person name="Carlos-Shanley C."/>
        </authorList>
    </citation>
    <scope>NUCLEOTIDE SEQUENCE [LARGE SCALE GENOMIC DNA]</scope>
    <source>
        <strain evidence="6 7">S00198</strain>
    </source>
</reference>
<dbReference type="RefSeq" id="WP_184865399.1">
    <property type="nucleotide sequence ID" value="NZ_JACHLK010000025.1"/>
</dbReference>
<dbReference type="Proteomes" id="UP000575083">
    <property type="component" value="Unassembled WGS sequence"/>
</dbReference>
<dbReference type="PANTHER" id="PTHR30419:SF8">
    <property type="entry name" value="NITROGEN ASSIMILATION TRANSCRIPTIONAL ACTIVATOR-RELATED"/>
    <property type="match status" value="1"/>
</dbReference>
<keyword evidence="3 6" id="KW-0238">DNA-binding</keyword>
<dbReference type="PRINTS" id="PR00039">
    <property type="entry name" value="HTHLYSR"/>
</dbReference>